<comment type="similarity">
    <text evidence="7">Belongs to the adenylosuccinate synthetase family.</text>
</comment>
<feature type="binding site" evidence="7">
    <location>
        <begin position="356"/>
        <end position="358"/>
    </location>
    <ligand>
        <name>GTP</name>
        <dbReference type="ChEBI" id="CHEBI:37565"/>
    </ligand>
</feature>
<comment type="function">
    <text evidence="7">Plays an important role in the de novo pathway of purine nucleotide biosynthesis. Catalyzes the first committed step in the biosynthesis of AMP from IMP.</text>
</comment>
<dbReference type="InterPro" id="IPR042109">
    <property type="entry name" value="Adenylosuccinate_synth_dom1"/>
</dbReference>
<evidence type="ECO:0000313" key="8">
    <source>
        <dbReference type="EMBL" id="OGZ44452.1"/>
    </source>
</evidence>
<dbReference type="Pfam" id="PF00709">
    <property type="entry name" value="Adenylsucc_synt"/>
    <property type="match status" value="1"/>
</dbReference>
<dbReference type="Gene3D" id="3.90.170.10">
    <property type="entry name" value="Adenylosuccinate Synthetase, subunit A, domain 3"/>
    <property type="match status" value="1"/>
</dbReference>
<comment type="subunit">
    <text evidence="7">Homodimer.</text>
</comment>
<dbReference type="GO" id="GO:0005737">
    <property type="term" value="C:cytoplasm"/>
    <property type="evidence" value="ECO:0007669"/>
    <property type="project" value="UniProtKB-SubCell"/>
</dbReference>
<evidence type="ECO:0000256" key="1">
    <source>
        <dbReference type="ARBA" id="ARBA00022598"/>
    </source>
</evidence>
<dbReference type="GO" id="GO:0005525">
    <property type="term" value="F:GTP binding"/>
    <property type="evidence" value="ECO:0007669"/>
    <property type="project" value="UniProtKB-UniRule"/>
</dbReference>
<dbReference type="EMBL" id="MHNK01000002">
    <property type="protein sequence ID" value="OGZ44452.1"/>
    <property type="molecule type" value="Genomic_DNA"/>
</dbReference>
<dbReference type="GO" id="GO:0044208">
    <property type="term" value="P:'de novo' AMP biosynthetic process"/>
    <property type="evidence" value="ECO:0007669"/>
    <property type="project" value="UniProtKB-UniRule"/>
</dbReference>
<comment type="caution">
    <text evidence="7">Lacks conserved residue(s) required for the propagation of feature annotation.</text>
</comment>
<comment type="subcellular location">
    <subcellularLocation>
        <location evidence="7">Cytoplasm</location>
    </subcellularLocation>
</comment>
<dbReference type="GO" id="GO:0000287">
    <property type="term" value="F:magnesium ion binding"/>
    <property type="evidence" value="ECO:0007669"/>
    <property type="project" value="UniProtKB-UniRule"/>
</dbReference>
<dbReference type="InterPro" id="IPR042110">
    <property type="entry name" value="Adenylosuccinate_synth_dom2"/>
</dbReference>
<dbReference type="InterPro" id="IPR042111">
    <property type="entry name" value="Adenylosuccinate_synth_dom3"/>
</dbReference>
<keyword evidence="1 7" id="KW-0436">Ligase</keyword>
<sequence length="460" mass="50212">MIFIVTDLGGGDGGKGGVVHKICTMKKAHTVVKVGGAQGSHGVRTASGQSFNFSHFGCGTLEGTRTHISRAMVIDPHALVYEGKLLQYAHGIRDVFDLLSVDQDALCVTPFHRMASQLRELARKDKPKGTVGTGVGEAVVDAERFPELTIHVRDIGKEELGDVLEAVRVQKLRDLAPIIADVGNFWESDRALARILIASLQNQGFVSATVEGFREMLSLVNICDGDYLGREILSRDGTVVVECSHGILTDRYHGFHPHTTQLRTLPSEVLRLLEKSAYTGEVVKFGITRAYQIRHGAGPMVTECPDMLDDLLPGSHKENNRWQGEVRVGPLDLVALRYAISVCGGPQAFDGLAVTWFDQIHANRKWHLCDSYIGADNPSFFTPKGEIKVRRGSDASQLAYQEKLGELLESCVPKLTTYDVPAGASQGSLVDLCKEVLEERLCVSVHMVSLGPTEADKVCI</sequence>
<dbReference type="PANTHER" id="PTHR11846">
    <property type="entry name" value="ADENYLOSUCCINATE SYNTHETASE"/>
    <property type="match status" value="1"/>
</dbReference>
<protein>
    <recommendedName>
        <fullName evidence="7">Adenylosuccinate synthetase</fullName>
        <shortName evidence="7">AMPSase</shortName>
        <shortName evidence="7">AdSS</shortName>
        <ecNumber evidence="7">6.3.4.4</ecNumber>
    </recommendedName>
    <alternativeName>
        <fullName evidence="7">IMP--aspartate ligase</fullName>
    </alternativeName>
</protein>
<feature type="binding site" evidence="7">
    <location>
        <position position="12"/>
    </location>
    <ligand>
        <name>Mg(2+)</name>
        <dbReference type="ChEBI" id="CHEBI:18420"/>
    </ligand>
</feature>
<dbReference type="HAMAP" id="MF_00011">
    <property type="entry name" value="Adenylosucc_synth"/>
    <property type="match status" value="1"/>
</dbReference>
<comment type="catalytic activity">
    <reaction evidence="7">
        <text>IMP + L-aspartate + GTP = N(6)-(1,2-dicarboxyethyl)-AMP + GDP + phosphate + 2 H(+)</text>
        <dbReference type="Rhea" id="RHEA:15753"/>
        <dbReference type="ChEBI" id="CHEBI:15378"/>
        <dbReference type="ChEBI" id="CHEBI:29991"/>
        <dbReference type="ChEBI" id="CHEBI:37565"/>
        <dbReference type="ChEBI" id="CHEBI:43474"/>
        <dbReference type="ChEBI" id="CHEBI:57567"/>
        <dbReference type="ChEBI" id="CHEBI:58053"/>
        <dbReference type="ChEBI" id="CHEBI:58189"/>
        <dbReference type="EC" id="6.3.4.4"/>
    </reaction>
</comment>
<gene>
    <name evidence="7" type="primary">purA</name>
    <name evidence="8" type="ORF">A2719_04965</name>
</gene>
<keyword evidence="3 7" id="KW-0547">Nucleotide-binding</keyword>
<comment type="cofactor">
    <cofactor evidence="7">
        <name>Mg(2+)</name>
        <dbReference type="ChEBI" id="CHEBI:18420"/>
    </cofactor>
    <text evidence="7">Binds 1 Mg(2+) ion per subunit.</text>
</comment>
<dbReference type="InterPro" id="IPR027417">
    <property type="entry name" value="P-loop_NTPase"/>
</dbReference>
<comment type="pathway">
    <text evidence="7">Purine metabolism; AMP biosynthesis via de novo pathway; AMP from IMP: step 1/2.</text>
</comment>
<name>A0A1G2G399_9BACT</name>
<keyword evidence="4 7" id="KW-0658">Purine biosynthesis</keyword>
<keyword evidence="6 7" id="KW-0342">GTP-binding</keyword>
<organism evidence="8 9">
    <name type="scientific">Candidatus Ryanbacteria bacterium RIFCSPHIGHO2_01_FULL_45_22</name>
    <dbReference type="NCBI Taxonomy" id="1802114"/>
    <lineage>
        <taxon>Bacteria</taxon>
        <taxon>Candidatus Ryaniibacteriota</taxon>
    </lineage>
</organism>
<comment type="caution">
    <text evidence="8">The sequence shown here is derived from an EMBL/GenBank/DDBJ whole genome shotgun (WGS) entry which is preliminary data.</text>
</comment>
<dbReference type="AlphaFoldDB" id="A0A1G2G399"/>
<evidence type="ECO:0000256" key="3">
    <source>
        <dbReference type="ARBA" id="ARBA00022741"/>
    </source>
</evidence>
<dbReference type="Gene3D" id="1.10.300.10">
    <property type="entry name" value="Adenylosuccinate Synthetase, subunit A, domain 2"/>
    <property type="match status" value="1"/>
</dbReference>
<evidence type="ECO:0000256" key="2">
    <source>
        <dbReference type="ARBA" id="ARBA00022723"/>
    </source>
</evidence>
<keyword evidence="2 7" id="KW-0479">Metal-binding</keyword>
<dbReference type="GO" id="GO:0004019">
    <property type="term" value="F:adenylosuccinate synthase activity"/>
    <property type="evidence" value="ECO:0007669"/>
    <property type="project" value="UniProtKB-UniRule"/>
</dbReference>
<dbReference type="SUPFAM" id="SSF52540">
    <property type="entry name" value="P-loop containing nucleoside triphosphate hydrolases"/>
    <property type="match status" value="1"/>
</dbReference>
<accession>A0A1G2G399</accession>
<keyword evidence="7" id="KW-0963">Cytoplasm</keyword>
<dbReference type="PANTHER" id="PTHR11846:SF0">
    <property type="entry name" value="ADENYLOSUCCINATE SYNTHETASE"/>
    <property type="match status" value="1"/>
</dbReference>
<dbReference type="UniPathway" id="UPA00075">
    <property type="reaction ID" value="UER00335"/>
</dbReference>
<evidence type="ECO:0000256" key="7">
    <source>
        <dbReference type="HAMAP-Rule" id="MF_00011"/>
    </source>
</evidence>
<evidence type="ECO:0000256" key="6">
    <source>
        <dbReference type="ARBA" id="ARBA00023134"/>
    </source>
</evidence>
<dbReference type="SMART" id="SM00788">
    <property type="entry name" value="Adenylsucc_synt"/>
    <property type="match status" value="1"/>
</dbReference>
<dbReference type="InterPro" id="IPR001114">
    <property type="entry name" value="Adenylosuccinate_synthetase"/>
</dbReference>
<feature type="binding site" description="in other chain" evidence="7">
    <location>
        <position position="260"/>
    </location>
    <ligand>
        <name>IMP</name>
        <dbReference type="ChEBI" id="CHEBI:58053"/>
        <note>ligand shared between dimeric partners</note>
    </ligand>
</feature>
<keyword evidence="5 7" id="KW-0460">Magnesium</keyword>
<evidence type="ECO:0000313" key="9">
    <source>
        <dbReference type="Proteomes" id="UP000177480"/>
    </source>
</evidence>
<proteinExistence type="inferred from homology"/>
<feature type="active site" description="Proton acceptor" evidence="7">
    <location>
        <position position="12"/>
    </location>
</feature>
<reference evidence="8 9" key="1">
    <citation type="journal article" date="2016" name="Nat. Commun.">
        <title>Thousands of microbial genomes shed light on interconnected biogeochemical processes in an aquifer system.</title>
        <authorList>
            <person name="Anantharaman K."/>
            <person name="Brown C.T."/>
            <person name="Hug L.A."/>
            <person name="Sharon I."/>
            <person name="Castelle C.J."/>
            <person name="Probst A.J."/>
            <person name="Thomas B.C."/>
            <person name="Singh A."/>
            <person name="Wilkins M.J."/>
            <person name="Karaoz U."/>
            <person name="Brodie E.L."/>
            <person name="Williams K.H."/>
            <person name="Hubbard S.S."/>
            <person name="Banfield J.F."/>
        </authorList>
    </citation>
    <scope>NUCLEOTIDE SEQUENCE [LARGE SCALE GENOMIC DNA]</scope>
</reference>
<dbReference type="GO" id="GO:0046040">
    <property type="term" value="P:IMP metabolic process"/>
    <property type="evidence" value="ECO:0007669"/>
    <property type="project" value="TreeGrafter"/>
</dbReference>
<dbReference type="EC" id="6.3.4.4" evidence="7"/>
<feature type="binding site" evidence="7">
    <location>
        <begin position="449"/>
        <end position="451"/>
    </location>
    <ligand>
        <name>GTP</name>
        <dbReference type="ChEBI" id="CHEBI:37565"/>
    </ligand>
</feature>
<dbReference type="Proteomes" id="UP000177480">
    <property type="component" value="Unassembled WGS sequence"/>
</dbReference>
<dbReference type="STRING" id="1802114.A2719_04965"/>
<evidence type="ECO:0000256" key="5">
    <source>
        <dbReference type="ARBA" id="ARBA00022842"/>
    </source>
</evidence>
<evidence type="ECO:0000256" key="4">
    <source>
        <dbReference type="ARBA" id="ARBA00022755"/>
    </source>
</evidence>
<feature type="active site" description="Proton donor" evidence="7">
    <location>
        <position position="41"/>
    </location>
</feature>
<dbReference type="Gene3D" id="3.40.440.10">
    <property type="entry name" value="Adenylosuccinate Synthetase, subunit A, domain 1"/>
    <property type="match status" value="1"/>
</dbReference>